<protein>
    <recommendedName>
        <fullName evidence="6">NHL repeat containing protein-like protein</fullName>
    </recommendedName>
</protein>
<keyword evidence="5" id="KW-1185">Reference proteome</keyword>
<dbReference type="GO" id="GO:0008270">
    <property type="term" value="F:zinc ion binding"/>
    <property type="evidence" value="ECO:0007669"/>
    <property type="project" value="UniProtKB-KW"/>
</dbReference>
<reference evidence="4" key="1">
    <citation type="submission" date="2021-02" db="EMBL/GenBank/DDBJ databases">
        <authorList>
            <person name="Nowell W R."/>
        </authorList>
    </citation>
    <scope>NUCLEOTIDE SEQUENCE</scope>
</reference>
<comment type="caution">
    <text evidence="4">The sequence shown here is derived from an EMBL/GenBank/DDBJ whole genome shotgun (WGS) entry which is preliminary data.</text>
</comment>
<feature type="repeat" description="NHL" evidence="2">
    <location>
        <begin position="502"/>
        <end position="542"/>
    </location>
</feature>
<keyword evidence="1" id="KW-0677">Repeat</keyword>
<evidence type="ECO:0000256" key="2">
    <source>
        <dbReference type="PROSITE-ProRule" id="PRU00504"/>
    </source>
</evidence>
<evidence type="ECO:0008006" key="6">
    <source>
        <dbReference type="Google" id="ProtNLM"/>
    </source>
</evidence>
<dbReference type="AlphaFoldDB" id="A0A815V132"/>
<dbReference type="Pfam" id="PF01436">
    <property type="entry name" value="NHL"/>
    <property type="match status" value="1"/>
</dbReference>
<gene>
    <name evidence="4" type="ORF">XAT740_LOCUS40835</name>
</gene>
<feature type="region of interest" description="Disordered" evidence="3">
    <location>
        <begin position="664"/>
        <end position="692"/>
    </location>
</feature>
<name>A0A815V132_ADIRI</name>
<evidence type="ECO:0000313" key="4">
    <source>
        <dbReference type="EMBL" id="CAF1521581.1"/>
    </source>
</evidence>
<dbReference type="CDD" id="cd05819">
    <property type="entry name" value="NHL"/>
    <property type="match status" value="2"/>
</dbReference>
<sequence length="719" mass="77140">MDFDILRDYVSFNILNKIDSKSVMLCPTAIWQRSAITVAGGSTGISGSNSSTLYSPTAVRVDKNSNIYVLDSGNYRVQRFSPNSTIGTTIVNGSAGIAFNQFYSLDDMSIDNSGNIYILDSAIGRVTKWAQGASSGVVVAGGNDLGSNVNQLSYSSGMFLDPNTTVLWIADTGNHRIVKWISPTSSMVVCGSRGAGDDQFTYPFGIFLDGSNSNTLYVADTFNHRIQRWLAGATSGTTVAGFTGYYGNGLSQLWCPTSVTLDNNRNMFIVDSNNNRILQWAIGSSSGMIVAGDIYYGVAAYLLYAPMNIDFDSNGSLFVADTANNRIQKFLISCPPAQNISTTVSPATTSAPMSNTIWSLNGNSSTLLTEPSDISIERNGTLYVLDAGNYRVQRFLPGSTVGATVVSGSYGTGWNQFYSMDAMSIDANGNIYIADSGNARIMKWSPGAPNGTIAVGGNGNGNNENQFRCTYGIFIPENSSNIWLADTCNHRIVRWNSPITGTTVCGSYGAGASQFYYPFGVFVDSSASNTLYVADTYNHRIQRWLSGATSGRTVAGQTGNCNNGYNQLCYPGAVVGDENGYIYIVDSSNDRIMRWMVGSSYGTVVAGSSTFGVLPNQLYRPKNLRLDSTGAVLVVDIENNRIQKFALLCASCLNIETGGSTALGTNTSLPMRSNSSVTTSNPTQKMTTKTAAGGTSTVNQHLSAWFFILIYTIVHSMKI</sequence>
<dbReference type="SUPFAM" id="SSF63829">
    <property type="entry name" value="Calcium-dependent phosphotriesterase"/>
    <property type="match status" value="3"/>
</dbReference>
<feature type="repeat" description="NHL" evidence="2">
    <location>
        <begin position="40"/>
        <end position="83"/>
    </location>
</feature>
<dbReference type="EMBL" id="CAJNOR010004694">
    <property type="protein sequence ID" value="CAF1521581.1"/>
    <property type="molecule type" value="Genomic_DNA"/>
</dbReference>
<dbReference type="PANTHER" id="PTHR24104:SF25">
    <property type="entry name" value="PROTEIN LIN-41"/>
    <property type="match status" value="1"/>
</dbReference>
<evidence type="ECO:0000313" key="5">
    <source>
        <dbReference type="Proteomes" id="UP000663828"/>
    </source>
</evidence>
<dbReference type="InterPro" id="IPR011042">
    <property type="entry name" value="6-blade_b-propeller_TolB-like"/>
</dbReference>
<dbReference type="PROSITE" id="PS51125">
    <property type="entry name" value="NHL"/>
    <property type="match status" value="4"/>
</dbReference>
<dbReference type="PANTHER" id="PTHR24104">
    <property type="entry name" value="E3 UBIQUITIN-PROTEIN LIGASE NHLRC1-RELATED"/>
    <property type="match status" value="1"/>
</dbReference>
<proteinExistence type="predicted"/>
<accession>A0A815V132</accession>
<dbReference type="Gene3D" id="2.40.10.500">
    <property type="match status" value="1"/>
</dbReference>
<dbReference type="Proteomes" id="UP000663828">
    <property type="component" value="Unassembled WGS sequence"/>
</dbReference>
<dbReference type="InterPro" id="IPR001258">
    <property type="entry name" value="NHL_repeat"/>
</dbReference>
<organism evidence="4 5">
    <name type="scientific">Adineta ricciae</name>
    <name type="common">Rotifer</name>
    <dbReference type="NCBI Taxonomy" id="249248"/>
    <lineage>
        <taxon>Eukaryota</taxon>
        <taxon>Metazoa</taxon>
        <taxon>Spiralia</taxon>
        <taxon>Gnathifera</taxon>
        <taxon>Rotifera</taxon>
        <taxon>Eurotatoria</taxon>
        <taxon>Bdelloidea</taxon>
        <taxon>Adinetida</taxon>
        <taxon>Adinetidae</taxon>
        <taxon>Adineta</taxon>
    </lineage>
</organism>
<feature type="repeat" description="NHL" evidence="2">
    <location>
        <begin position="406"/>
        <end position="447"/>
    </location>
</feature>
<feature type="repeat" description="NHL" evidence="2">
    <location>
        <begin position="609"/>
        <end position="648"/>
    </location>
</feature>
<dbReference type="InterPro" id="IPR050952">
    <property type="entry name" value="TRIM-NHL_E3_ligases"/>
</dbReference>
<evidence type="ECO:0000256" key="1">
    <source>
        <dbReference type="ARBA" id="ARBA00022737"/>
    </source>
</evidence>
<evidence type="ECO:0000256" key="3">
    <source>
        <dbReference type="SAM" id="MobiDB-lite"/>
    </source>
</evidence>
<dbReference type="Gene3D" id="2.120.10.30">
    <property type="entry name" value="TolB, C-terminal domain"/>
    <property type="match status" value="3"/>
</dbReference>